<reference evidence="2 3" key="1">
    <citation type="journal article" date="2016" name="Nat. Commun.">
        <title>Thousands of microbial genomes shed light on interconnected biogeochemical processes in an aquifer system.</title>
        <authorList>
            <person name="Anantharaman K."/>
            <person name="Brown C.T."/>
            <person name="Hug L.A."/>
            <person name="Sharon I."/>
            <person name="Castelle C.J."/>
            <person name="Probst A.J."/>
            <person name="Thomas B.C."/>
            <person name="Singh A."/>
            <person name="Wilkins M.J."/>
            <person name="Karaoz U."/>
            <person name="Brodie E.L."/>
            <person name="Williams K.H."/>
            <person name="Hubbard S.S."/>
            <person name="Banfield J.F."/>
        </authorList>
    </citation>
    <scope>NUCLEOTIDE SEQUENCE [LARGE SCALE GENOMIC DNA]</scope>
</reference>
<evidence type="ECO:0000259" key="1">
    <source>
        <dbReference type="Pfam" id="PF01936"/>
    </source>
</evidence>
<protein>
    <recommendedName>
        <fullName evidence="1">NYN domain-containing protein</fullName>
    </recommendedName>
</protein>
<dbReference type="CDD" id="cd10911">
    <property type="entry name" value="PIN_LabA"/>
    <property type="match status" value="1"/>
</dbReference>
<organism evidence="2 3">
    <name type="scientific">Candidatus Yanofskybacteria bacterium RIFCSPLOWO2_01_FULL_49_25</name>
    <dbReference type="NCBI Taxonomy" id="1802701"/>
    <lineage>
        <taxon>Bacteria</taxon>
        <taxon>Candidatus Yanofskyibacteriota</taxon>
    </lineage>
</organism>
<dbReference type="AlphaFoldDB" id="A0A1F8GUI5"/>
<accession>A0A1F8GUI5</accession>
<feature type="domain" description="NYN" evidence="1">
    <location>
        <begin position="7"/>
        <end position="156"/>
    </location>
</feature>
<dbReference type="PANTHER" id="PTHR35458">
    <property type="entry name" value="SLR0755 PROTEIN"/>
    <property type="match status" value="1"/>
</dbReference>
<dbReference type="InterPro" id="IPR021139">
    <property type="entry name" value="NYN"/>
</dbReference>
<dbReference type="Pfam" id="PF01936">
    <property type="entry name" value="NYN"/>
    <property type="match status" value="1"/>
</dbReference>
<comment type="caution">
    <text evidence="2">The sequence shown here is derived from an EMBL/GenBank/DDBJ whole genome shotgun (WGS) entry which is preliminary data.</text>
</comment>
<evidence type="ECO:0000313" key="2">
    <source>
        <dbReference type="EMBL" id="OGN29084.1"/>
    </source>
</evidence>
<dbReference type="Proteomes" id="UP000179047">
    <property type="component" value="Unassembled WGS sequence"/>
</dbReference>
<proteinExistence type="predicted"/>
<dbReference type="PANTHER" id="PTHR35458:SF8">
    <property type="entry name" value="SLR0650 PROTEIN"/>
    <property type="match status" value="1"/>
</dbReference>
<evidence type="ECO:0000313" key="3">
    <source>
        <dbReference type="Proteomes" id="UP000179047"/>
    </source>
</evidence>
<dbReference type="Gene3D" id="3.40.50.1010">
    <property type="entry name" value="5'-nuclease"/>
    <property type="match status" value="1"/>
</dbReference>
<dbReference type="STRING" id="1802701.A3A33_00160"/>
<dbReference type="GO" id="GO:0004540">
    <property type="term" value="F:RNA nuclease activity"/>
    <property type="evidence" value="ECO:0007669"/>
    <property type="project" value="InterPro"/>
</dbReference>
<gene>
    <name evidence="2" type="ORF">A3A33_00160</name>
</gene>
<dbReference type="EMBL" id="MGKP01000010">
    <property type="protein sequence ID" value="OGN29084.1"/>
    <property type="molecule type" value="Genomic_DNA"/>
</dbReference>
<name>A0A1F8GUI5_9BACT</name>
<sequence>MESEHQRVGVFVDAQNMYHTAKNLYHAKVNFKRILEESVGARKLIRAFVYVIKTETGEESAFVEALEKSGYEIKIKDLQVFAGGAKKADWDVGMAMDAVILADKIDVAVIVSGDGDFIPLVEYLKINKGLKVEAMSFGRSTSGKLKEAVDVFHDLETEVKKFLIYS</sequence>
<dbReference type="InterPro" id="IPR047140">
    <property type="entry name" value="LabA"/>
</dbReference>